<dbReference type="AlphaFoldDB" id="A0A923HPN8"/>
<keyword evidence="6" id="KW-0812">Transmembrane</keyword>
<accession>A0A923HPN8</accession>
<keyword evidence="10" id="KW-0732">Signal</keyword>
<dbReference type="Gene3D" id="3.30.1150.10">
    <property type="match status" value="1"/>
</dbReference>
<proteinExistence type="inferred from homology"/>
<keyword evidence="8" id="KW-1133">Transmembrane helix</keyword>
<evidence type="ECO:0000256" key="9">
    <source>
        <dbReference type="ARBA" id="ARBA00023136"/>
    </source>
</evidence>
<evidence type="ECO:0000256" key="2">
    <source>
        <dbReference type="ARBA" id="ARBA00006555"/>
    </source>
</evidence>
<dbReference type="SUPFAM" id="SSF74653">
    <property type="entry name" value="TolA/TonB C-terminal domain"/>
    <property type="match status" value="1"/>
</dbReference>
<feature type="signal peptide" evidence="10">
    <location>
        <begin position="1"/>
        <end position="19"/>
    </location>
</feature>
<dbReference type="GO" id="GO:0005886">
    <property type="term" value="C:plasma membrane"/>
    <property type="evidence" value="ECO:0007669"/>
    <property type="project" value="UniProtKB-SubCell"/>
</dbReference>
<evidence type="ECO:0000313" key="12">
    <source>
        <dbReference type="EMBL" id="MBC3882268.1"/>
    </source>
</evidence>
<dbReference type="NCBIfam" id="TIGR01352">
    <property type="entry name" value="tonB_Cterm"/>
    <property type="match status" value="1"/>
</dbReference>
<dbReference type="PANTHER" id="PTHR33446">
    <property type="entry name" value="PROTEIN TONB-RELATED"/>
    <property type="match status" value="1"/>
</dbReference>
<keyword evidence="7" id="KW-0653">Protein transport</keyword>
<keyword evidence="4" id="KW-1003">Cell membrane</keyword>
<comment type="subcellular location">
    <subcellularLocation>
        <location evidence="1">Cell inner membrane</location>
        <topology evidence="1">Single-pass membrane protein</topology>
        <orientation evidence="1">Periplasmic side</orientation>
    </subcellularLocation>
</comment>
<keyword evidence="5" id="KW-0997">Cell inner membrane</keyword>
<dbReference type="PANTHER" id="PTHR33446:SF2">
    <property type="entry name" value="PROTEIN TONB"/>
    <property type="match status" value="1"/>
</dbReference>
<keyword evidence="3" id="KW-0813">Transport</keyword>
<feature type="domain" description="TonB C-terminal" evidence="11">
    <location>
        <begin position="21"/>
        <end position="111"/>
    </location>
</feature>
<dbReference type="GO" id="GO:0055085">
    <property type="term" value="P:transmembrane transport"/>
    <property type="evidence" value="ECO:0007669"/>
    <property type="project" value="InterPro"/>
</dbReference>
<dbReference type="InterPro" id="IPR006260">
    <property type="entry name" value="TonB/TolA_C"/>
</dbReference>
<evidence type="ECO:0000256" key="8">
    <source>
        <dbReference type="ARBA" id="ARBA00022989"/>
    </source>
</evidence>
<evidence type="ECO:0000256" key="1">
    <source>
        <dbReference type="ARBA" id="ARBA00004383"/>
    </source>
</evidence>
<name>A0A923HPN8_9BURK</name>
<organism evidence="12 13">
    <name type="scientific">Undibacterium nitidum</name>
    <dbReference type="NCBI Taxonomy" id="2762298"/>
    <lineage>
        <taxon>Bacteria</taxon>
        <taxon>Pseudomonadati</taxon>
        <taxon>Pseudomonadota</taxon>
        <taxon>Betaproteobacteria</taxon>
        <taxon>Burkholderiales</taxon>
        <taxon>Oxalobacteraceae</taxon>
        <taxon>Undibacterium</taxon>
    </lineage>
</organism>
<sequence length="111" mass="11811">MKKFLLALSLLSAVGVANAAEVAPVVEKQTCEKAVYPKSALMNEETGTVMLSVLVGPDGSVVDSKVDQSSGSKTLDKAAVKIYSSCKFKPSLKDGKPQQAWAKLEHIWSLS</sequence>
<evidence type="ECO:0000256" key="6">
    <source>
        <dbReference type="ARBA" id="ARBA00022692"/>
    </source>
</evidence>
<dbReference type="GO" id="GO:0015031">
    <property type="term" value="P:protein transport"/>
    <property type="evidence" value="ECO:0007669"/>
    <property type="project" value="UniProtKB-KW"/>
</dbReference>
<evidence type="ECO:0000256" key="10">
    <source>
        <dbReference type="SAM" id="SignalP"/>
    </source>
</evidence>
<dbReference type="InterPro" id="IPR037682">
    <property type="entry name" value="TonB_C"/>
</dbReference>
<evidence type="ECO:0000256" key="3">
    <source>
        <dbReference type="ARBA" id="ARBA00022448"/>
    </source>
</evidence>
<dbReference type="Pfam" id="PF03544">
    <property type="entry name" value="TonB_C"/>
    <property type="match status" value="1"/>
</dbReference>
<evidence type="ECO:0000256" key="4">
    <source>
        <dbReference type="ARBA" id="ARBA00022475"/>
    </source>
</evidence>
<feature type="chain" id="PRO_5036839687" evidence="10">
    <location>
        <begin position="20"/>
        <end position="111"/>
    </location>
</feature>
<comment type="similarity">
    <text evidence="2">Belongs to the TonB family.</text>
</comment>
<dbReference type="PROSITE" id="PS52015">
    <property type="entry name" value="TONB_CTD"/>
    <property type="match status" value="1"/>
</dbReference>
<evidence type="ECO:0000259" key="11">
    <source>
        <dbReference type="PROSITE" id="PS52015"/>
    </source>
</evidence>
<keyword evidence="9" id="KW-0472">Membrane</keyword>
<protein>
    <submittedName>
        <fullName evidence="12">Energy transducer TonB</fullName>
    </submittedName>
</protein>
<gene>
    <name evidence="12" type="ORF">H8K36_12820</name>
</gene>
<dbReference type="EMBL" id="JACOFZ010000004">
    <property type="protein sequence ID" value="MBC3882268.1"/>
    <property type="molecule type" value="Genomic_DNA"/>
</dbReference>
<dbReference type="Proteomes" id="UP000627446">
    <property type="component" value="Unassembled WGS sequence"/>
</dbReference>
<evidence type="ECO:0000256" key="5">
    <source>
        <dbReference type="ARBA" id="ARBA00022519"/>
    </source>
</evidence>
<evidence type="ECO:0000313" key="13">
    <source>
        <dbReference type="Proteomes" id="UP000627446"/>
    </source>
</evidence>
<evidence type="ECO:0000256" key="7">
    <source>
        <dbReference type="ARBA" id="ARBA00022927"/>
    </source>
</evidence>
<comment type="caution">
    <text evidence="12">The sequence shown here is derived from an EMBL/GenBank/DDBJ whole genome shotgun (WGS) entry which is preliminary data.</text>
</comment>
<dbReference type="InterPro" id="IPR051045">
    <property type="entry name" value="TonB-dependent_transducer"/>
</dbReference>
<keyword evidence="13" id="KW-1185">Reference proteome</keyword>
<reference evidence="12" key="1">
    <citation type="submission" date="2020-08" db="EMBL/GenBank/DDBJ databases">
        <title>Novel species isolated from subtropical streams in China.</title>
        <authorList>
            <person name="Lu H."/>
        </authorList>
    </citation>
    <scope>NUCLEOTIDE SEQUENCE</scope>
    <source>
        <strain evidence="12">LX22W</strain>
    </source>
</reference>